<accession>A0ABU6V1E7</accession>
<reference evidence="1 2" key="1">
    <citation type="journal article" date="2023" name="Plants (Basel)">
        <title>Bridging the Gap: Combining Genomics and Transcriptomics Approaches to Understand Stylosanthes scabra, an Orphan Legume from the Brazilian Caatinga.</title>
        <authorList>
            <person name="Ferreira-Neto J.R.C."/>
            <person name="da Silva M.D."/>
            <person name="Binneck E."/>
            <person name="de Melo N.F."/>
            <person name="da Silva R.H."/>
            <person name="de Melo A.L.T.M."/>
            <person name="Pandolfi V."/>
            <person name="Bustamante F.O."/>
            <person name="Brasileiro-Vidal A.C."/>
            <person name="Benko-Iseppon A.M."/>
        </authorList>
    </citation>
    <scope>NUCLEOTIDE SEQUENCE [LARGE SCALE GENOMIC DNA]</scope>
    <source>
        <tissue evidence="1">Leaves</tissue>
    </source>
</reference>
<dbReference type="PANTHER" id="PTHR46033:SF8">
    <property type="entry name" value="PROTEIN MAINTENANCE OF MERISTEMS-LIKE"/>
    <property type="match status" value="1"/>
</dbReference>
<evidence type="ECO:0000313" key="1">
    <source>
        <dbReference type="EMBL" id="MED6166737.1"/>
    </source>
</evidence>
<dbReference type="Proteomes" id="UP001341840">
    <property type="component" value="Unassembled WGS sequence"/>
</dbReference>
<proteinExistence type="predicted"/>
<sequence length="95" mass="10723">MATRANAGPSNNRVLELQDYHVSQHVWRGAADRVLAIRRGGMEKHHDPPSAIIHHLEQAGFLGVAHMGYCSIDHHLISALVERWHPETHTFHMPP</sequence>
<dbReference type="PANTHER" id="PTHR46033">
    <property type="entry name" value="PROTEIN MAIN-LIKE 2"/>
    <property type="match status" value="1"/>
</dbReference>
<evidence type="ECO:0008006" key="3">
    <source>
        <dbReference type="Google" id="ProtNLM"/>
    </source>
</evidence>
<name>A0ABU6V1E7_9FABA</name>
<keyword evidence="2" id="KW-1185">Reference proteome</keyword>
<dbReference type="EMBL" id="JASCZI010128765">
    <property type="protein sequence ID" value="MED6166737.1"/>
    <property type="molecule type" value="Genomic_DNA"/>
</dbReference>
<protein>
    <recommendedName>
        <fullName evidence="3">Serine/threonine-protein phosphatase 7 long form-like protein</fullName>
    </recommendedName>
</protein>
<evidence type="ECO:0000313" key="2">
    <source>
        <dbReference type="Proteomes" id="UP001341840"/>
    </source>
</evidence>
<gene>
    <name evidence="1" type="ORF">PIB30_112347</name>
</gene>
<organism evidence="1 2">
    <name type="scientific">Stylosanthes scabra</name>
    <dbReference type="NCBI Taxonomy" id="79078"/>
    <lineage>
        <taxon>Eukaryota</taxon>
        <taxon>Viridiplantae</taxon>
        <taxon>Streptophyta</taxon>
        <taxon>Embryophyta</taxon>
        <taxon>Tracheophyta</taxon>
        <taxon>Spermatophyta</taxon>
        <taxon>Magnoliopsida</taxon>
        <taxon>eudicotyledons</taxon>
        <taxon>Gunneridae</taxon>
        <taxon>Pentapetalae</taxon>
        <taxon>rosids</taxon>
        <taxon>fabids</taxon>
        <taxon>Fabales</taxon>
        <taxon>Fabaceae</taxon>
        <taxon>Papilionoideae</taxon>
        <taxon>50 kb inversion clade</taxon>
        <taxon>dalbergioids sensu lato</taxon>
        <taxon>Dalbergieae</taxon>
        <taxon>Pterocarpus clade</taxon>
        <taxon>Stylosanthes</taxon>
    </lineage>
</organism>
<feature type="non-terminal residue" evidence="1">
    <location>
        <position position="95"/>
    </location>
</feature>
<comment type="caution">
    <text evidence="1">The sequence shown here is derived from an EMBL/GenBank/DDBJ whole genome shotgun (WGS) entry which is preliminary data.</text>
</comment>
<dbReference type="InterPro" id="IPR044824">
    <property type="entry name" value="MAIN-like"/>
</dbReference>